<feature type="compositionally biased region" description="Acidic residues" evidence="1">
    <location>
        <begin position="464"/>
        <end position="473"/>
    </location>
</feature>
<feature type="region of interest" description="Disordered" evidence="1">
    <location>
        <begin position="456"/>
        <end position="490"/>
    </location>
</feature>
<dbReference type="PANTHER" id="PTHR21696">
    <property type="entry name" value="PROTEIN UNC-79 HOMOLOG"/>
    <property type="match status" value="1"/>
</dbReference>
<dbReference type="STRING" id="121845.A0A3Q0J379"/>
<proteinExistence type="predicted"/>
<gene>
    <name evidence="3" type="primary">LOC103514401</name>
</gene>
<dbReference type="SUPFAM" id="SSF48371">
    <property type="entry name" value="ARM repeat"/>
    <property type="match status" value="1"/>
</dbReference>
<protein>
    <submittedName>
        <fullName evidence="3">Protein unc-79 homolog</fullName>
    </submittedName>
</protein>
<feature type="compositionally biased region" description="Basic and acidic residues" evidence="1">
    <location>
        <begin position="474"/>
        <end position="490"/>
    </location>
</feature>
<name>A0A3Q0J379_DIACI</name>
<dbReference type="KEGG" id="dci:103514401"/>
<dbReference type="Proteomes" id="UP000079169">
    <property type="component" value="Unplaced"/>
</dbReference>
<organism evidence="2 3">
    <name type="scientific">Diaphorina citri</name>
    <name type="common">Asian citrus psyllid</name>
    <dbReference type="NCBI Taxonomy" id="121845"/>
    <lineage>
        <taxon>Eukaryota</taxon>
        <taxon>Metazoa</taxon>
        <taxon>Ecdysozoa</taxon>
        <taxon>Arthropoda</taxon>
        <taxon>Hexapoda</taxon>
        <taxon>Insecta</taxon>
        <taxon>Pterygota</taxon>
        <taxon>Neoptera</taxon>
        <taxon>Paraneoptera</taxon>
        <taxon>Hemiptera</taxon>
        <taxon>Sternorrhyncha</taxon>
        <taxon>Psylloidea</taxon>
        <taxon>Psyllidae</taxon>
        <taxon>Diaphorininae</taxon>
        <taxon>Diaphorina</taxon>
    </lineage>
</organism>
<dbReference type="GeneID" id="103514401"/>
<dbReference type="PANTHER" id="PTHR21696:SF2">
    <property type="entry name" value="PROTEIN UNC-79 HOMOLOG"/>
    <property type="match status" value="1"/>
</dbReference>
<evidence type="ECO:0000313" key="2">
    <source>
        <dbReference type="Proteomes" id="UP000079169"/>
    </source>
</evidence>
<evidence type="ECO:0000313" key="3">
    <source>
        <dbReference type="RefSeq" id="XP_026682866.1"/>
    </source>
</evidence>
<sequence>MSESNNTEFQKDYNDGEDVTIICPRYKFSDVTAKVRNLHDYESRIIHGTIPVPSGIDTANNVRYFSQILLKFGPTTPEAHKDMTEIQMKAAQFKEEMERSKAIPLEERQLMGRFGVWLLVGLCKPSPDTPTHVLGRLLSMLFHWFHVTAYSFDELGECTLERLKKDYVCEWMADICKSHFDVFVSCLLPHPPEYAKVGGHWDMLVSRTSHLKNGLNRFFCLVPYTTYTLEIWDHVMPYWLEAIVKDVPEKELSELKLLLSKFLDPDLSILGVEAKKIYQFVAIRFKQTSPRVVEQTLSWLQILTILEIAIPLHLLFSFFEDGVTSMTEVPKADSERRSSISPVMEDDSAPNSPLSDDEGKSKQSGVQFHTEIEMKVTNCVLMCDLILKQMELHRVEKHTGIHTNLSQDICRMLISMMSAPWMQYHVCTQKMDCPICEACIVWHQLSLELVEYVTQEHPAHPPDAPEEEVDIDDGTSKRSPPENEKKCAENKPDVVMSIPNMMEMNTVGGILVNMPHVITHGHIYISPFLPVDLPNTKESNILYFLLQSLHLFVLHGDALSKAMKDHKGFVVWCQENLIIKNLWDLCNAEHSHICEVGVPILLHCISLEYGSDVFWKIIQEEFHHTDWKVRFTAVERVTVIARFMDSTPLKTDKVLQAALANVFCHLISSMDDISPYVAQRATLYLGTIHDTALKSLVMCLESQFDNVIIDRPMVLQSLYQLHNALSDRKIISWEFFLNRFDTLFLEAQINADRSADISYLRDLLNLDFTNELFVKKVNRIQEALSTQSSDSHLAKTLNASFGHKWPYKRTMSAPASILTRQDLSKDSQSPRSTVGASILFPMFRVPPPSGVDSANNNDKEKVYNRQYSAPILPKRKLSRFGLGVFLFQFNLELLLTLLIVLFKLQDKSSPKEPATLTPKEKNIPDLSISMDIYPPWQISAIPKPSKNLVPPPTPSGERLTPAGMLKPGVGQSKSISPKTFQYDEPWGSPDSPLSRMDIHMLHSPMSSFDSYSQCEPSPTQSVTQLELPVQERLLPIGISSANTSTTEGMKNLVQHITEGPSIDADYVPNLDNKIGLLEPFSKILSYSIQYQQLKYNYLIDLCYLCNRGFAFNREREKLMLTRVVVIELVQALKFKTTITCANFFMLISFVLQDIGGVLPPSIAEDENLDISSVPYYTTGASECMKNHVQDVLDFLSELNISFKLKYIGVELNEDTVIGTLKSAIAQYVILEIARNNSRDARAVSKYLPWLYNVQKETKDLSECLVHIRLLSWLLIGALTQSCLQNTSCLPIPQDTACYVADHIHTILGCYIDHVNSGTVFPMNTLYHVFVLCQLWTVYIEHASSFNLPNTEAHALTMSILFDFWGKVTNDILTLLSVSKEVASIVNFYFVNLLETLYACNASLLARLIPIWTPILFSHNLQLSMSLSVKLQECRNFTPKAALSHQSINNNSILKWLRKLQFQLGQNECYQSQQDQDALICEEDSPVEEENE</sequence>
<dbReference type="PaxDb" id="121845-A0A3Q0J379"/>
<dbReference type="InterPro" id="IPR024855">
    <property type="entry name" value="UNC79"/>
</dbReference>
<evidence type="ECO:0000256" key="1">
    <source>
        <dbReference type="SAM" id="MobiDB-lite"/>
    </source>
</evidence>
<dbReference type="InterPro" id="IPR016024">
    <property type="entry name" value="ARM-type_fold"/>
</dbReference>
<reference evidence="3" key="1">
    <citation type="submission" date="2025-08" db="UniProtKB">
        <authorList>
            <consortium name="RefSeq"/>
        </authorList>
    </citation>
    <scope>IDENTIFICATION</scope>
</reference>
<dbReference type="RefSeq" id="XP_026682866.1">
    <property type="nucleotide sequence ID" value="XM_026827065.1"/>
</dbReference>
<feature type="region of interest" description="Disordered" evidence="1">
    <location>
        <begin position="330"/>
        <end position="363"/>
    </location>
</feature>
<keyword evidence="2" id="KW-1185">Reference proteome</keyword>
<dbReference type="Pfam" id="PF14776">
    <property type="entry name" value="UNC-79"/>
    <property type="match status" value="1"/>
</dbReference>
<accession>A0A3Q0J379</accession>